<feature type="domain" description="Ion transport" evidence="13">
    <location>
        <begin position="270"/>
        <end position="387"/>
    </location>
</feature>
<dbReference type="Gene3D" id="1.20.120.350">
    <property type="entry name" value="Voltage-gated potassium channels. Chain C"/>
    <property type="match status" value="1"/>
</dbReference>
<keyword evidence="15" id="KW-1185">Reference proteome</keyword>
<sequence>MQSVADMRFWSMLTFLAHVMIFIIIGIVIAVKSFPYVTIRDLFYILTLYLALNLIRGLVVMLLSPLLSRLGYGFNWRWGAVIVWSGMRGTFTLNMALGISQSKDPGTAAMKNMDADQEIVNEVLDIDSVDQETDAAPETKELSKIQLEVALGSPAETQPVEGTTSSLCNITLPKRMAMYSAVQRIKEMEANAFSMLKLDRFLADANWTMTEEAIKIDYPYKASYLKQYHTGMLNQDAAQTLIGAAESYVDIRGKNKILKLCHHIVFMDEFEYTSYIITLLNFIPIVMDFMTYLDETYLRELKICNYYFIGLYILEASLKALAMRRSYIFHHWNQFELVIIIVGLIDIMIINVFKPLHPTYNMIKTIRVFRIFRLIRVLRLLKMSTEILLQVLAHVDSILVHYRCVRVHIRGRRKLCLSSIRRSGCGTLWYITPWSMPASDPHECCLSCLGESHVKERYHSCKNVGPLTQREHNIHLRALLMQAALRTASEPEQPDAAPSASTSVRSAPLAPGSSQNRFLSLVPKKKPKKMAPSKRDQGPPGKGPCSGLTPTPDPQKGSAPGSSFPRKNPSPIPGNSKGPRPMAQSTASQLLAPGKWRAPPLHMALLGAIYLAMAPQEGKPAGKALHKSSKCHRSPEPRHNPRSPHSWSPRRLRALAHHYESSAPCSRSPSSRWDLHSHRRSPWHRSSS</sequence>
<feature type="transmembrane region" description="Helical" evidence="12">
    <location>
        <begin position="305"/>
        <end position="323"/>
    </location>
</feature>
<reference evidence="15" key="1">
    <citation type="journal article" date="2013" name="Nat. Genet.">
        <title>The draft genomes of soft-shell turtle and green sea turtle yield insights into the development and evolution of the turtle-specific body plan.</title>
        <authorList>
            <person name="Wang Z."/>
            <person name="Pascual-Anaya J."/>
            <person name="Zadissa A."/>
            <person name="Li W."/>
            <person name="Niimura Y."/>
            <person name="Huang Z."/>
            <person name="Li C."/>
            <person name="White S."/>
            <person name="Xiong Z."/>
            <person name="Fang D."/>
            <person name="Wang B."/>
            <person name="Ming Y."/>
            <person name="Chen Y."/>
            <person name="Zheng Y."/>
            <person name="Kuraku S."/>
            <person name="Pignatelli M."/>
            <person name="Herrero J."/>
            <person name="Beal K."/>
            <person name="Nozawa M."/>
            <person name="Li Q."/>
            <person name="Wang J."/>
            <person name="Zhang H."/>
            <person name="Yu L."/>
            <person name="Shigenobu S."/>
            <person name="Wang J."/>
            <person name="Liu J."/>
            <person name="Flicek P."/>
            <person name="Searle S."/>
            <person name="Wang J."/>
            <person name="Kuratani S."/>
            <person name="Yin Y."/>
            <person name="Aken B."/>
            <person name="Zhang G."/>
            <person name="Irie N."/>
        </authorList>
    </citation>
    <scope>NUCLEOTIDE SEQUENCE [LARGE SCALE GENOMIC DNA]</scope>
</reference>
<evidence type="ECO:0000256" key="2">
    <source>
        <dbReference type="ARBA" id="ARBA00007367"/>
    </source>
</evidence>
<keyword evidence="10" id="KW-0739">Sodium transport</keyword>
<evidence type="ECO:0000256" key="7">
    <source>
        <dbReference type="ARBA" id="ARBA00023053"/>
    </source>
</evidence>
<keyword evidence="3" id="KW-0813">Transport</keyword>
<feature type="transmembrane region" description="Helical" evidence="12">
    <location>
        <begin position="43"/>
        <end position="64"/>
    </location>
</feature>
<dbReference type="GO" id="GO:0008332">
    <property type="term" value="F:low voltage-gated calcium channel activity"/>
    <property type="evidence" value="ECO:0007669"/>
    <property type="project" value="TreeGrafter"/>
</dbReference>
<dbReference type="SUPFAM" id="SSF81324">
    <property type="entry name" value="Voltage-gated potassium channels"/>
    <property type="match status" value="1"/>
</dbReference>
<evidence type="ECO:0000256" key="4">
    <source>
        <dbReference type="ARBA" id="ARBA00022449"/>
    </source>
</evidence>
<feature type="transmembrane region" description="Helical" evidence="12">
    <location>
        <begin position="12"/>
        <end position="31"/>
    </location>
</feature>
<evidence type="ECO:0000256" key="9">
    <source>
        <dbReference type="ARBA" id="ARBA00023136"/>
    </source>
</evidence>
<feature type="compositionally biased region" description="Basic residues" evidence="11">
    <location>
        <begin position="677"/>
        <end position="688"/>
    </location>
</feature>
<evidence type="ECO:0000256" key="12">
    <source>
        <dbReference type="SAM" id="Phobius"/>
    </source>
</evidence>
<keyword evidence="8" id="KW-0406">Ion transport</keyword>
<protein>
    <submittedName>
        <fullName evidence="14">Sodium/hydrogen exchanger 10</fullName>
    </submittedName>
</protein>
<dbReference type="STRING" id="8469.M7BN48"/>
<proteinExistence type="inferred from homology"/>
<evidence type="ECO:0000256" key="11">
    <source>
        <dbReference type="SAM" id="MobiDB-lite"/>
    </source>
</evidence>
<dbReference type="Pfam" id="PF00520">
    <property type="entry name" value="Ion_trans"/>
    <property type="match status" value="1"/>
</dbReference>
<name>M7BN48_CHEMY</name>
<dbReference type="InterPro" id="IPR027359">
    <property type="entry name" value="Volt_channel_dom_sf"/>
</dbReference>
<dbReference type="EMBL" id="KB518694">
    <property type="protein sequence ID" value="EMP38659.1"/>
    <property type="molecule type" value="Genomic_DNA"/>
</dbReference>
<evidence type="ECO:0000259" key="13">
    <source>
        <dbReference type="Pfam" id="PF00520"/>
    </source>
</evidence>
<keyword evidence="7" id="KW-0915">Sodium</keyword>
<evidence type="ECO:0000313" key="15">
    <source>
        <dbReference type="Proteomes" id="UP000031443"/>
    </source>
</evidence>
<evidence type="ECO:0000256" key="3">
    <source>
        <dbReference type="ARBA" id="ARBA00022448"/>
    </source>
</evidence>
<dbReference type="GO" id="GO:0070509">
    <property type="term" value="P:calcium ion import"/>
    <property type="evidence" value="ECO:0007669"/>
    <property type="project" value="TreeGrafter"/>
</dbReference>
<keyword evidence="9 12" id="KW-0472">Membrane</keyword>
<feature type="region of interest" description="Disordered" evidence="11">
    <location>
        <begin position="618"/>
        <end position="688"/>
    </location>
</feature>
<evidence type="ECO:0000256" key="1">
    <source>
        <dbReference type="ARBA" id="ARBA00004141"/>
    </source>
</evidence>
<feature type="transmembrane region" description="Helical" evidence="12">
    <location>
        <begin position="272"/>
        <end position="293"/>
    </location>
</feature>
<evidence type="ECO:0000256" key="6">
    <source>
        <dbReference type="ARBA" id="ARBA00022989"/>
    </source>
</evidence>
<dbReference type="GO" id="GO:0015297">
    <property type="term" value="F:antiporter activity"/>
    <property type="evidence" value="ECO:0007669"/>
    <property type="project" value="UniProtKB-KW"/>
</dbReference>
<feature type="compositionally biased region" description="Low complexity" evidence="11">
    <location>
        <begin position="661"/>
        <end position="672"/>
    </location>
</feature>
<keyword evidence="6 12" id="KW-1133">Transmembrane helix</keyword>
<comment type="subcellular location">
    <subcellularLocation>
        <location evidence="1">Membrane</location>
        <topology evidence="1">Multi-pass membrane protein</topology>
    </subcellularLocation>
</comment>
<dbReference type="AlphaFoldDB" id="M7BN48"/>
<feature type="compositionally biased region" description="Basic residues" evidence="11">
    <location>
        <begin position="523"/>
        <end position="532"/>
    </location>
</feature>
<evidence type="ECO:0000256" key="8">
    <source>
        <dbReference type="ARBA" id="ARBA00023065"/>
    </source>
</evidence>
<dbReference type="GO" id="GO:0043005">
    <property type="term" value="C:neuron projection"/>
    <property type="evidence" value="ECO:0007669"/>
    <property type="project" value="TreeGrafter"/>
</dbReference>
<dbReference type="GO" id="GO:0086010">
    <property type="term" value="P:membrane depolarization during action potential"/>
    <property type="evidence" value="ECO:0007669"/>
    <property type="project" value="TreeGrafter"/>
</dbReference>
<gene>
    <name evidence="14" type="ORF">UY3_04140</name>
</gene>
<evidence type="ECO:0000256" key="5">
    <source>
        <dbReference type="ARBA" id="ARBA00022692"/>
    </source>
</evidence>
<comment type="similarity">
    <text evidence="2">Belongs to the monovalent cation:proton antiporter 1 (CPA1) transporter (TC 2.A.36) family.</text>
</comment>
<keyword evidence="4" id="KW-0050">Antiport</keyword>
<dbReference type="GO" id="GO:0005248">
    <property type="term" value="F:voltage-gated sodium channel activity"/>
    <property type="evidence" value="ECO:0007669"/>
    <property type="project" value="TreeGrafter"/>
</dbReference>
<accession>M7BN48</accession>
<evidence type="ECO:0000313" key="14">
    <source>
        <dbReference type="EMBL" id="EMP38659.1"/>
    </source>
</evidence>
<dbReference type="InterPro" id="IPR005821">
    <property type="entry name" value="Ion_trans_dom"/>
</dbReference>
<feature type="transmembrane region" description="Helical" evidence="12">
    <location>
        <begin position="335"/>
        <end position="353"/>
    </location>
</feature>
<dbReference type="PANTHER" id="PTHR10037:SF230">
    <property type="entry name" value="CA[2+]-CHANNEL PROTEIN ALPHA[[1]] SUBUNIT T, ISOFORM F"/>
    <property type="match status" value="1"/>
</dbReference>
<feature type="region of interest" description="Disordered" evidence="11">
    <location>
        <begin position="486"/>
        <end position="594"/>
    </location>
</feature>
<dbReference type="GO" id="GO:0001518">
    <property type="term" value="C:voltage-gated sodium channel complex"/>
    <property type="evidence" value="ECO:0007669"/>
    <property type="project" value="TreeGrafter"/>
</dbReference>
<organism evidence="14 15">
    <name type="scientific">Chelonia mydas</name>
    <name type="common">Green sea-turtle</name>
    <name type="synonym">Chelonia agassizi</name>
    <dbReference type="NCBI Taxonomy" id="8469"/>
    <lineage>
        <taxon>Eukaryota</taxon>
        <taxon>Metazoa</taxon>
        <taxon>Chordata</taxon>
        <taxon>Craniata</taxon>
        <taxon>Vertebrata</taxon>
        <taxon>Euteleostomi</taxon>
        <taxon>Archelosauria</taxon>
        <taxon>Testudinata</taxon>
        <taxon>Testudines</taxon>
        <taxon>Cryptodira</taxon>
        <taxon>Durocryptodira</taxon>
        <taxon>Americhelydia</taxon>
        <taxon>Chelonioidea</taxon>
        <taxon>Cheloniidae</taxon>
        <taxon>Chelonia</taxon>
    </lineage>
</organism>
<dbReference type="FunFam" id="1.20.120.350:FF:000050">
    <property type="entry name" value="Solute carrier family 9 member C1"/>
    <property type="match status" value="1"/>
</dbReference>
<dbReference type="InterPro" id="IPR043203">
    <property type="entry name" value="VGCC_Ca_Na"/>
</dbReference>
<evidence type="ECO:0000256" key="10">
    <source>
        <dbReference type="ARBA" id="ARBA00023201"/>
    </source>
</evidence>
<dbReference type="Proteomes" id="UP000031443">
    <property type="component" value="Unassembled WGS sequence"/>
</dbReference>
<keyword evidence="5 12" id="KW-0812">Transmembrane</keyword>
<dbReference type="PANTHER" id="PTHR10037">
    <property type="entry name" value="VOLTAGE-GATED CATION CHANNEL CALCIUM AND SODIUM"/>
    <property type="match status" value="1"/>
</dbReference>